<gene>
    <name evidence="2" type="ORF">GIS00_26620</name>
</gene>
<name>A0A7K1FTK8_9ACTN</name>
<keyword evidence="3" id="KW-1185">Reference proteome</keyword>
<comment type="caution">
    <text evidence="2">The sequence shown here is derived from an EMBL/GenBank/DDBJ whole genome shotgun (WGS) entry which is preliminary data.</text>
</comment>
<dbReference type="RefSeq" id="WP_154771501.1">
    <property type="nucleotide sequence ID" value="NZ_WLYK01000022.1"/>
</dbReference>
<protein>
    <submittedName>
        <fullName evidence="2">Uncharacterized protein</fullName>
    </submittedName>
</protein>
<accession>A0A7K1FTK8</accession>
<dbReference type="EMBL" id="WLYK01000022">
    <property type="protein sequence ID" value="MTD17507.1"/>
    <property type="molecule type" value="Genomic_DNA"/>
</dbReference>
<dbReference type="AlphaFoldDB" id="A0A7K1FTK8"/>
<evidence type="ECO:0000313" key="2">
    <source>
        <dbReference type="EMBL" id="MTD17507.1"/>
    </source>
</evidence>
<feature type="region of interest" description="Disordered" evidence="1">
    <location>
        <begin position="1"/>
        <end position="67"/>
    </location>
</feature>
<proteinExistence type="predicted"/>
<reference evidence="2 3" key="1">
    <citation type="submission" date="2019-11" db="EMBL/GenBank/DDBJ databases">
        <authorList>
            <person name="Jiang L.-Q."/>
        </authorList>
    </citation>
    <scope>NUCLEOTIDE SEQUENCE [LARGE SCALE GENOMIC DNA]</scope>
    <source>
        <strain evidence="2 3">YIM 132087</strain>
    </source>
</reference>
<dbReference type="Proteomes" id="UP000460221">
    <property type="component" value="Unassembled WGS sequence"/>
</dbReference>
<organism evidence="2 3">
    <name type="scientific">Nakamurella alba</name>
    <dbReference type="NCBI Taxonomy" id="2665158"/>
    <lineage>
        <taxon>Bacteria</taxon>
        <taxon>Bacillati</taxon>
        <taxon>Actinomycetota</taxon>
        <taxon>Actinomycetes</taxon>
        <taxon>Nakamurellales</taxon>
        <taxon>Nakamurellaceae</taxon>
        <taxon>Nakamurella</taxon>
    </lineage>
</organism>
<sequence>MADQVTEAKTAAAEKAAGNHDVGVNADEPSSADKGQDRCAPDPVTGDTEHHAGQAHAADNASNEPPA</sequence>
<evidence type="ECO:0000256" key="1">
    <source>
        <dbReference type="SAM" id="MobiDB-lite"/>
    </source>
</evidence>
<evidence type="ECO:0000313" key="3">
    <source>
        <dbReference type="Proteomes" id="UP000460221"/>
    </source>
</evidence>
<feature type="compositionally biased region" description="Low complexity" evidence="1">
    <location>
        <begin position="7"/>
        <end position="16"/>
    </location>
</feature>